<dbReference type="PRINTS" id="PR00081">
    <property type="entry name" value="GDHRDH"/>
</dbReference>
<reference evidence="12 13" key="1">
    <citation type="journal article" date="2009" name="Stand. Genomic Sci.">
        <title>Complete genome sequence of Slackia heliotrinireducens type strain (RHS 1).</title>
        <authorList>
            <person name="Pukall R."/>
            <person name="Lapidus A."/>
            <person name="Nolan M."/>
            <person name="Copeland A."/>
            <person name="Glavina Del Rio T."/>
            <person name="Lucas S."/>
            <person name="Chen F."/>
            <person name="Tice H."/>
            <person name="Cheng J.F."/>
            <person name="Chertkov O."/>
            <person name="Bruce D."/>
            <person name="Goodwin L."/>
            <person name="Kuske C."/>
            <person name="Brettin T."/>
            <person name="Detter J.C."/>
            <person name="Han C."/>
            <person name="Pitluck S."/>
            <person name="Pati A."/>
            <person name="Mavrommatis K."/>
            <person name="Ivanova N."/>
            <person name="Ovchinnikova G."/>
            <person name="Chen A."/>
            <person name="Palaniappan K."/>
            <person name="Schneider S."/>
            <person name="Rohde M."/>
            <person name="Chain P."/>
            <person name="D'haeseleer P."/>
            <person name="Goker M."/>
            <person name="Bristow J."/>
            <person name="Eisen J.A."/>
            <person name="Markowitz V."/>
            <person name="Kyrpides N.C."/>
            <person name="Klenk H.P."/>
            <person name="Hugenholtz P."/>
        </authorList>
    </citation>
    <scope>NUCLEOTIDE SEQUENCE [LARGE SCALE GENOMIC DNA]</scope>
    <source>
        <strain evidence="13">ATCC 29202 / DSM 20476 / NCTC 11029 / RHS 1</strain>
    </source>
</reference>
<dbReference type="FunFam" id="3.40.50.720:FF:000084">
    <property type="entry name" value="Short-chain dehydrogenase reductase"/>
    <property type="match status" value="1"/>
</dbReference>
<evidence type="ECO:0000256" key="2">
    <source>
        <dbReference type="ARBA" id="ARBA00023002"/>
    </source>
</evidence>
<protein>
    <recommendedName>
        <fullName evidence="9">3beta-hydroxycholanate 3-dehydrogenase (NAD(+))</fullName>
        <ecNumber evidence="9">1.1.1.391</ecNumber>
    </recommendedName>
    <alternativeName>
        <fullName evidence="10">NAD-dependent bile acid 3beta-dehydrogenase</fullName>
    </alternativeName>
</protein>
<dbReference type="PANTHER" id="PTHR24321">
    <property type="entry name" value="DEHYDROGENASES, SHORT CHAIN"/>
    <property type="match status" value="1"/>
</dbReference>
<evidence type="ECO:0000256" key="3">
    <source>
        <dbReference type="ARBA" id="ARBA00023098"/>
    </source>
</evidence>
<dbReference type="eggNOG" id="COG1028">
    <property type="taxonomic scope" value="Bacteria"/>
</dbReference>
<evidence type="ECO:0000313" key="13">
    <source>
        <dbReference type="Proteomes" id="UP000002026"/>
    </source>
</evidence>
<dbReference type="EC" id="1.1.1.391" evidence="9"/>
<accession>C7N5W4</accession>
<keyword evidence="3" id="KW-0443">Lipid metabolism</keyword>
<dbReference type="HOGENOM" id="CLU_010194_1_0_11"/>
<keyword evidence="4" id="KW-0753">Steroid metabolism</keyword>
<dbReference type="RefSeq" id="WP_012798402.1">
    <property type="nucleotide sequence ID" value="NC_013165.1"/>
</dbReference>
<comment type="catalytic activity">
    <reaction evidence="6">
        <text>3-oxochenodeoxycholate + NADH + H(+) = isochenodeoxycholate + NAD(+)</text>
        <dbReference type="Rhea" id="RHEA:47516"/>
        <dbReference type="ChEBI" id="CHEBI:15378"/>
        <dbReference type="ChEBI" id="CHEBI:57540"/>
        <dbReference type="ChEBI" id="CHEBI:57945"/>
        <dbReference type="ChEBI" id="CHEBI:87730"/>
        <dbReference type="ChEBI" id="CHEBI:87731"/>
    </reaction>
    <physiologicalReaction direction="left-to-right" evidence="6">
        <dbReference type="Rhea" id="RHEA:47517"/>
    </physiologicalReaction>
</comment>
<evidence type="ECO:0000313" key="12">
    <source>
        <dbReference type="EMBL" id="ACV22299.1"/>
    </source>
</evidence>
<dbReference type="EMBL" id="CP001684">
    <property type="protein sequence ID" value="ACV22299.1"/>
    <property type="molecule type" value="Genomic_DNA"/>
</dbReference>
<evidence type="ECO:0000256" key="11">
    <source>
        <dbReference type="RuleBase" id="RU000363"/>
    </source>
</evidence>
<comment type="catalytic activity">
    <reaction evidence="7">
        <text>7alpha,12alpha-dihydroxy-3-oxo-5beta-cholan-24-oate + NADH + H(+) = isocholate + NAD(+)</text>
        <dbReference type="Rhea" id="RHEA:47512"/>
        <dbReference type="ChEBI" id="CHEBI:15378"/>
        <dbReference type="ChEBI" id="CHEBI:57540"/>
        <dbReference type="ChEBI" id="CHEBI:57945"/>
        <dbReference type="ChEBI" id="CHEBI:87735"/>
        <dbReference type="ChEBI" id="CHEBI:87736"/>
    </reaction>
    <physiologicalReaction direction="left-to-right" evidence="7">
        <dbReference type="Rhea" id="RHEA:47513"/>
    </physiologicalReaction>
</comment>
<evidence type="ECO:0000256" key="7">
    <source>
        <dbReference type="ARBA" id="ARBA00052497"/>
    </source>
</evidence>
<sequence length="262" mass="27542">MDLQLTDKVVLVTGGTGGIGSAIVRGYLAEGAKVAFSSTRQEKADALCAELGVGEDRVKGFVADLNSEEDIKNLVEAAKAHFGTINIVVPNAGYEGQALPVQDMTLEIFEKTYALNVYAVMLTMKYAAPTLIENGSGSMVVVASAAAFEPTAGNSAYVSSKYAVAGLTKCVAMELGPLGIHVNYVCPGPVDTPMMLRIEKDFFGDSMTHEEAQAMLAGQYAMDKRYAKPEEVATAVIYLSSPVASHTAGMGMHVDSKVAAAN</sequence>
<evidence type="ECO:0000256" key="8">
    <source>
        <dbReference type="ARBA" id="ARBA00052953"/>
    </source>
</evidence>
<evidence type="ECO:0000256" key="10">
    <source>
        <dbReference type="ARBA" id="ARBA00081284"/>
    </source>
</evidence>
<evidence type="ECO:0000256" key="5">
    <source>
        <dbReference type="ARBA" id="ARBA00050257"/>
    </source>
</evidence>
<dbReference type="InterPro" id="IPR020904">
    <property type="entry name" value="Sc_DH/Rdtase_CS"/>
</dbReference>
<evidence type="ECO:0000256" key="6">
    <source>
        <dbReference type="ARBA" id="ARBA00050953"/>
    </source>
</evidence>
<gene>
    <name evidence="12" type="ordered locus">Shel_12720</name>
</gene>
<organism evidence="12 13">
    <name type="scientific">Slackia heliotrinireducens (strain ATCC 29202 / DSM 20476 / NCTC 11029 / RHS 1)</name>
    <name type="common">Peptococcus heliotrinreducens</name>
    <dbReference type="NCBI Taxonomy" id="471855"/>
    <lineage>
        <taxon>Bacteria</taxon>
        <taxon>Bacillati</taxon>
        <taxon>Actinomycetota</taxon>
        <taxon>Coriobacteriia</taxon>
        <taxon>Eggerthellales</taxon>
        <taxon>Eggerthellaceae</taxon>
        <taxon>Slackia</taxon>
    </lineage>
</organism>
<dbReference type="InterPro" id="IPR002347">
    <property type="entry name" value="SDR_fam"/>
</dbReference>
<comment type="catalytic activity">
    <reaction evidence="5">
        <text>12alpha-hydroxy-3-oxo-5beta-cholan-24-oate + NADH + H(+) = isodeoxycholate + NAD(+)</text>
        <dbReference type="Rhea" id="RHEA:47492"/>
        <dbReference type="ChEBI" id="CHEBI:15378"/>
        <dbReference type="ChEBI" id="CHEBI:57540"/>
        <dbReference type="ChEBI" id="CHEBI:57945"/>
        <dbReference type="ChEBI" id="CHEBI:87733"/>
        <dbReference type="ChEBI" id="CHEBI:87734"/>
    </reaction>
    <physiologicalReaction direction="left-to-right" evidence="5">
        <dbReference type="Rhea" id="RHEA:47493"/>
    </physiologicalReaction>
</comment>
<name>C7N5W4_SLAHD</name>
<keyword evidence="13" id="KW-1185">Reference proteome</keyword>
<dbReference type="GO" id="GO:0008202">
    <property type="term" value="P:steroid metabolic process"/>
    <property type="evidence" value="ECO:0007669"/>
    <property type="project" value="UniProtKB-KW"/>
</dbReference>
<comment type="similarity">
    <text evidence="1 11">Belongs to the short-chain dehydrogenases/reductases (SDR) family.</text>
</comment>
<dbReference type="PRINTS" id="PR00080">
    <property type="entry name" value="SDRFAMILY"/>
</dbReference>
<dbReference type="PROSITE" id="PS00061">
    <property type="entry name" value="ADH_SHORT"/>
    <property type="match status" value="1"/>
</dbReference>
<keyword evidence="2" id="KW-0560">Oxidoreductase</keyword>
<evidence type="ECO:0000256" key="1">
    <source>
        <dbReference type="ARBA" id="ARBA00006484"/>
    </source>
</evidence>
<dbReference type="InterPro" id="IPR036291">
    <property type="entry name" value="NAD(P)-bd_dom_sf"/>
</dbReference>
<proteinExistence type="inferred from homology"/>
<dbReference type="PANTHER" id="PTHR24321:SF8">
    <property type="entry name" value="ESTRADIOL 17-BETA-DEHYDROGENASE 8-RELATED"/>
    <property type="match status" value="1"/>
</dbReference>
<dbReference type="AlphaFoldDB" id="C7N5W4"/>
<evidence type="ECO:0000256" key="4">
    <source>
        <dbReference type="ARBA" id="ARBA00023221"/>
    </source>
</evidence>
<dbReference type="STRING" id="471855.Shel_12720"/>
<dbReference type="CDD" id="cd05233">
    <property type="entry name" value="SDR_c"/>
    <property type="match status" value="1"/>
</dbReference>
<dbReference type="SUPFAM" id="SSF51735">
    <property type="entry name" value="NAD(P)-binding Rossmann-fold domains"/>
    <property type="match status" value="1"/>
</dbReference>
<dbReference type="Gene3D" id="3.40.50.720">
    <property type="entry name" value="NAD(P)-binding Rossmann-like Domain"/>
    <property type="match status" value="1"/>
</dbReference>
<evidence type="ECO:0000256" key="9">
    <source>
        <dbReference type="ARBA" id="ARBA00067031"/>
    </source>
</evidence>
<dbReference type="GO" id="GO:0016491">
    <property type="term" value="F:oxidoreductase activity"/>
    <property type="evidence" value="ECO:0007669"/>
    <property type="project" value="UniProtKB-KW"/>
</dbReference>
<comment type="catalytic activity">
    <reaction evidence="8">
        <text>3-oxo-5beta-cholan-24-oate + NADH + H(+) = isolithocholate + NAD(+)</text>
        <dbReference type="Rhea" id="RHEA:47508"/>
        <dbReference type="ChEBI" id="CHEBI:11867"/>
        <dbReference type="ChEBI" id="CHEBI:15378"/>
        <dbReference type="ChEBI" id="CHEBI:57540"/>
        <dbReference type="ChEBI" id="CHEBI:57945"/>
        <dbReference type="ChEBI" id="CHEBI:87728"/>
        <dbReference type="EC" id="1.1.1.391"/>
    </reaction>
    <physiologicalReaction direction="left-to-right" evidence="8">
        <dbReference type="Rhea" id="RHEA:47509"/>
    </physiologicalReaction>
</comment>
<dbReference type="Proteomes" id="UP000002026">
    <property type="component" value="Chromosome"/>
</dbReference>
<dbReference type="Pfam" id="PF00106">
    <property type="entry name" value="adh_short"/>
    <property type="match status" value="1"/>
</dbReference>
<dbReference type="KEGG" id="shi:Shel_12720"/>